<name>A0A5J4W5V7_9EUKA</name>
<accession>A0A5J4W5V7</accession>
<comment type="caution">
    <text evidence="5">The sequence shown here is derived from an EMBL/GenBank/DDBJ whole genome shotgun (WGS) entry which is preliminary data.</text>
</comment>
<evidence type="ECO:0000256" key="1">
    <source>
        <dbReference type="ARBA" id="ARBA00004496"/>
    </source>
</evidence>
<organism evidence="5 6">
    <name type="scientific">Streblomastix strix</name>
    <dbReference type="NCBI Taxonomy" id="222440"/>
    <lineage>
        <taxon>Eukaryota</taxon>
        <taxon>Metamonada</taxon>
        <taxon>Preaxostyla</taxon>
        <taxon>Oxymonadida</taxon>
        <taxon>Streblomastigidae</taxon>
        <taxon>Streblomastix</taxon>
    </lineage>
</organism>
<dbReference type="PANTHER" id="PTHR13200:SF0">
    <property type="entry name" value="EEF1A LYSINE METHYLTRANSFERASE 1"/>
    <property type="match status" value="1"/>
</dbReference>
<dbReference type="GO" id="GO:0016279">
    <property type="term" value="F:protein-lysine N-methyltransferase activity"/>
    <property type="evidence" value="ECO:0007669"/>
    <property type="project" value="InterPro"/>
</dbReference>
<dbReference type="GO" id="GO:0005737">
    <property type="term" value="C:cytoplasm"/>
    <property type="evidence" value="ECO:0007669"/>
    <property type="project" value="UniProtKB-SubCell"/>
</dbReference>
<gene>
    <name evidence="5" type="ORF">EZS28_014424</name>
</gene>
<reference evidence="5 6" key="1">
    <citation type="submission" date="2019-03" db="EMBL/GenBank/DDBJ databases">
        <title>Single cell metagenomics reveals metabolic interactions within the superorganism composed of flagellate Streblomastix strix and complex community of Bacteroidetes bacteria on its surface.</title>
        <authorList>
            <person name="Treitli S.C."/>
            <person name="Kolisko M."/>
            <person name="Husnik F."/>
            <person name="Keeling P."/>
            <person name="Hampl V."/>
        </authorList>
    </citation>
    <scope>NUCLEOTIDE SEQUENCE [LARGE SCALE GENOMIC DNA]</scope>
    <source>
        <strain evidence="5">ST1C</strain>
    </source>
</reference>
<keyword evidence="3 5" id="KW-0489">Methyltransferase</keyword>
<evidence type="ECO:0000313" key="6">
    <source>
        <dbReference type="Proteomes" id="UP000324800"/>
    </source>
</evidence>
<dbReference type="Proteomes" id="UP000324800">
    <property type="component" value="Unassembled WGS sequence"/>
</dbReference>
<dbReference type="PANTHER" id="PTHR13200">
    <property type="entry name" value="EEF1A LYSINE METHYLTRANSFERASE 1"/>
    <property type="match status" value="1"/>
</dbReference>
<dbReference type="GO" id="GO:0032259">
    <property type="term" value="P:methylation"/>
    <property type="evidence" value="ECO:0007669"/>
    <property type="project" value="UniProtKB-KW"/>
</dbReference>
<dbReference type="EMBL" id="SNRW01003363">
    <property type="protein sequence ID" value="KAA6390052.1"/>
    <property type="molecule type" value="Genomic_DNA"/>
</dbReference>
<dbReference type="OrthoDB" id="206354at2759"/>
<evidence type="ECO:0000256" key="3">
    <source>
        <dbReference type="ARBA" id="ARBA00022603"/>
    </source>
</evidence>
<protein>
    <submittedName>
        <fullName evidence="5">Putative Lysine N-methyltransferase N6AMT2</fullName>
    </submittedName>
</protein>
<comment type="subcellular location">
    <subcellularLocation>
        <location evidence="1">Cytoplasm</location>
    </subcellularLocation>
</comment>
<dbReference type="AlphaFoldDB" id="A0A5J4W5V7"/>
<keyword evidence="2" id="KW-0963">Cytoplasm</keyword>
<dbReference type="Pfam" id="PF10237">
    <property type="entry name" value="N6-adenineMlase"/>
    <property type="match status" value="1"/>
</dbReference>
<sequence>MQDKDYLTELSAETLAILNQFLVEQQSKIENPEDEDWRLAQFWYTEETRQTLCDEAINMSGPNNRIAVVSAPSLFVKLKQMNKIDHAVLFEYDQRFKTEYGDNFCFYDCADPEVIPDEYKGSFDFVIGDPPRLNQETSTSFLRTLRLLQRNEQTPLVLITGSVMKDYLENYEHLHTCSFEPINNRLMNPMLCYTSYHSKGLGCVCDECQKQVNVRQEQVVNGQDNQNQDEQSKSGKQ</sequence>
<dbReference type="InterPro" id="IPR041370">
    <property type="entry name" value="Mlase_EEF1AKMT1/ZCCHC4"/>
</dbReference>
<evidence type="ECO:0000313" key="5">
    <source>
        <dbReference type="EMBL" id="KAA6390052.1"/>
    </source>
</evidence>
<dbReference type="InterPro" id="IPR019369">
    <property type="entry name" value="Efm5/EEF1AKMT1"/>
</dbReference>
<proteinExistence type="predicted"/>
<evidence type="ECO:0000256" key="4">
    <source>
        <dbReference type="ARBA" id="ARBA00022679"/>
    </source>
</evidence>
<evidence type="ECO:0000256" key="2">
    <source>
        <dbReference type="ARBA" id="ARBA00022490"/>
    </source>
</evidence>
<keyword evidence="4 5" id="KW-0808">Transferase</keyword>